<reference evidence="5" key="1">
    <citation type="submission" date="2003-08" db="EMBL/GenBank/DDBJ databases">
        <authorList>
            <person name="Birren B."/>
            <person name="Nusbaum C."/>
            <person name="Abebe A."/>
            <person name="Abouelleil A."/>
            <person name="Adekoya E."/>
            <person name="Ait-zahra M."/>
            <person name="Allen N."/>
            <person name="Allen T."/>
            <person name="An P."/>
            <person name="Anderson M."/>
            <person name="Anderson S."/>
            <person name="Arachchi H."/>
            <person name="Armbruster J."/>
            <person name="Bachantsang P."/>
            <person name="Baldwin J."/>
            <person name="Barry A."/>
            <person name="Bayul T."/>
            <person name="Blitshsteyn B."/>
            <person name="Bloom T."/>
            <person name="Blye J."/>
            <person name="Boguslavskiy L."/>
            <person name="Borowsky M."/>
            <person name="Boukhgalter B."/>
            <person name="Brunache A."/>
            <person name="Butler J."/>
            <person name="Calixte N."/>
            <person name="Calvo S."/>
            <person name="Camarata J."/>
            <person name="Campo K."/>
            <person name="Chang J."/>
            <person name="Cheshatsang Y."/>
            <person name="Citroen M."/>
            <person name="Collymore A."/>
            <person name="Considine T."/>
            <person name="Cook A."/>
            <person name="Cooke P."/>
            <person name="Corum B."/>
            <person name="Cuomo C."/>
            <person name="David R."/>
            <person name="Dawoe T."/>
            <person name="Degray S."/>
            <person name="Dodge S."/>
            <person name="Dooley K."/>
            <person name="Dorje P."/>
            <person name="Dorjee K."/>
            <person name="Dorris L."/>
            <person name="Duffey N."/>
            <person name="Dupes A."/>
            <person name="Elkins T."/>
            <person name="Engels R."/>
            <person name="Erickson J."/>
            <person name="Farina A."/>
            <person name="Faro S."/>
            <person name="Ferreira P."/>
            <person name="Fischer H."/>
            <person name="Fitzgerald M."/>
            <person name="Foley K."/>
            <person name="Gage D."/>
            <person name="Galagan J."/>
            <person name="Gearin G."/>
            <person name="Gnerre S."/>
            <person name="Gnirke A."/>
            <person name="Goyette A."/>
            <person name="Graham J."/>
            <person name="Grandbois E."/>
            <person name="Gyaltsen K."/>
            <person name="Hafez N."/>
            <person name="Hagopian D."/>
            <person name="Hagos B."/>
            <person name="Hall J."/>
            <person name="Hatcher B."/>
            <person name="Heller A."/>
            <person name="Higgins H."/>
            <person name="Honan T."/>
            <person name="Horn A."/>
            <person name="Houde N."/>
            <person name="Hughes L."/>
            <person name="Hulme W."/>
            <person name="Husby E."/>
            <person name="Iliev I."/>
            <person name="Jaffe D."/>
            <person name="Jones C."/>
            <person name="Kamal M."/>
            <person name="Kamat A."/>
            <person name="Kamvysselis M."/>
            <person name="Karlsson E."/>
            <person name="Kells C."/>
            <person name="Kieu A."/>
            <person name="Kisner P."/>
            <person name="Kodira C."/>
            <person name="Kulbokas E."/>
            <person name="Labutti K."/>
            <person name="Lama D."/>
            <person name="Landers T."/>
            <person name="Leger J."/>
            <person name="Levine S."/>
            <person name="Lewis D."/>
            <person name="Lewis T."/>
            <person name="Lindblad-toh K."/>
            <person name="Liu X."/>
            <person name="Lokyitsang T."/>
            <person name="Lokyitsang Y."/>
            <person name="Lucien O."/>
            <person name="Lui A."/>
            <person name="Ma L.J."/>
            <person name="Mabbitt R."/>
            <person name="Macdonald J."/>
            <person name="Maclean C."/>
            <person name="Major J."/>
            <person name="Manning J."/>
            <person name="Marabella R."/>
            <person name="Maru K."/>
            <person name="Matthews C."/>
            <person name="Mauceli E."/>
            <person name="Mccarthy M."/>
            <person name="Mcdonough S."/>
            <person name="Mcghee T."/>
            <person name="Meldrim J."/>
            <person name="Meneus L."/>
            <person name="Mesirov J."/>
            <person name="Mihalev A."/>
            <person name="Mihova T."/>
            <person name="Mikkelsen T."/>
            <person name="Mlenga V."/>
            <person name="Moru K."/>
            <person name="Mozes J."/>
            <person name="Mulrain L."/>
            <person name="Munson G."/>
            <person name="Naylor J."/>
            <person name="Newes C."/>
            <person name="Nguyen C."/>
            <person name="Nguyen N."/>
            <person name="Nguyen T."/>
            <person name="Nicol R."/>
            <person name="Nielsen C."/>
            <person name="Nizzari M."/>
            <person name="Norbu C."/>
            <person name="Norbu N."/>
            <person name="O'donnell P."/>
            <person name="Okoawo O."/>
            <person name="O'leary S."/>
            <person name="Omotosho B."/>
            <person name="O'neill K."/>
            <person name="Osman S."/>
            <person name="Parker S."/>
            <person name="Perrin D."/>
            <person name="Phunkhang P."/>
            <person name="Piqani B."/>
            <person name="Purcell S."/>
            <person name="Rachupka T."/>
            <person name="Ramasamy U."/>
            <person name="Rameau R."/>
            <person name="Ray V."/>
            <person name="Raymond C."/>
            <person name="Retta R."/>
            <person name="Richardson S."/>
            <person name="Rise C."/>
            <person name="Rodriguez J."/>
            <person name="Rogers J."/>
            <person name="Rogov P."/>
            <person name="Rutman M."/>
            <person name="Schupbach R."/>
            <person name="Seaman C."/>
            <person name="Settipalli S."/>
            <person name="Sharpe T."/>
            <person name="Sheridan J."/>
            <person name="Sherpa N."/>
            <person name="Shi J."/>
            <person name="Smirnov S."/>
            <person name="Smith C."/>
            <person name="Sougnez C."/>
            <person name="Spencer B."/>
            <person name="Stalker J."/>
            <person name="Stange-thomann N."/>
            <person name="Stavropoulos S."/>
            <person name="Stetson K."/>
            <person name="Stone C."/>
            <person name="Stone S."/>
            <person name="Stubbs M."/>
            <person name="Talamas J."/>
            <person name="Tchuinga P."/>
            <person name="Tenzing P."/>
            <person name="Tesfaye S."/>
            <person name="Theodore J."/>
            <person name="Thoulutsang Y."/>
            <person name="Topham K."/>
            <person name="Towey S."/>
            <person name="Tsamla T."/>
            <person name="Tsomo N."/>
            <person name="Vallee D."/>
            <person name="Vassiliev H."/>
            <person name="Venkataraman V."/>
            <person name="Vinson J."/>
            <person name="Vo A."/>
            <person name="Wade C."/>
            <person name="Wang S."/>
            <person name="Wangchuk T."/>
            <person name="Wangdi T."/>
            <person name="Whittaker C."/>
            <person name="Wilkinson J."/>
            <person name="Wu Y."/>
            <person name="Wyman D."/>
            <person name="Yadav S."/>
            <person name="Yang S."/>
            <person name="Yang X."/>
            <person name="Yeager S."/>
            <person name="Yee E."/>
            <person name="Young G."/>
            <person name="Zainoun J."/>
            <person name="Zembeck L."/>
            <person name="Zimmer A."/>
            <person name="Zody M."/>
            <person name="Lander E."/>
        </authorList>
    </citation>
    <scope>NUCLEOTIDE SEQUENCE [LARGE SCALE GENOMIC DNA]</scope>
</reference>
<dbReference type="GO" id="GO:0005737">
    <property type="term" value="C:cytoplasm"/>
    <property type="evidence" value="ECO:0007669"/>
    <property type="project" value="TreeGrafter"/>
</dbReference>
<dbReference type="InParanoid" id="H2Z7N8"/>
<dbReference type="OMA" id="NRMKTYG"/>
<reference evidence="4" key="3">
    <citation type="submission" date="2025-09" db="UniProtKB">
        <authorList>
            <consortium name="Ensembl"/>
        </authorList>
    </citation>
    <scope>IDENTIFICATION</scope>
</reference>
<dbReference type="eggNOG" id="ENOG502QVV5">
    <property type="taxonomic scope" value="Eukaryota"/>
</dbReference>
<keyword evidence="5" id="KW-1185">Reference proteome</keyword>
<accession>H2Z7N8</accession>
<feature type="compositionally biased region" description="Polar residues" evidence="2">
    <location>
        <begin position="239"/>
        <end position="249"/>
    </location>
</feature>
<feature type="compositionally biased region" description="Polar residues" evidence="2">
    <location>
        <begin position="353"/>
        <end position="363"/>
    </location>
</feature>
<evidence type="ECO:0000256" key="2">
    <source>
        <dbReference type="SAM" id="MobiDB-lite"/>
    </source>
</evidence>
<evidence type="ECO:0000313" key="5">
    <source>
        <dbReference type="Proteomes" id="UP000007875"/>
    </source>
</evidence>
<dbReference type="Pfam" id="PF00017">
    <property type="entry name" value="SH2"/>
    <property type="match status" value="1"/>
</dbReference>
<feature type="region of interest" description="Disordered" evidence="2">
    <location>
        <begin position="108"/>
        <end position="128"/>
    </location>
</feature>
<dbReference type="Proteomes" id="UP000007875">
    <property type="component" value="Unassembled WGS sequence"/>
</dbReference>
<dbReference type="SUPFAM" id="SSF55550">
    <property type="entry name" value="SH2 domain"/>
    <property type="match status" value="1"/>
</dbReference>
<protein>
    <recommendedName>
        <fullName evidence="3">SH2 domain-containing protein</fullName>
    </recommendedName>
</protein>
<feature type="compositionally biased region" description="Polar residues" evidence="2">
    <location>
        <begin position="205"/>
        <end position="215"/>
    </location>
</feature>
<feature type="compositionally biased region" description="Polar residues" evidence="2">
    <location>
        <begin position="222"/>
        <end position="232"/>
    </location>
</feature>
<dbReference type="InterPro" id="IPR036860">
    <property type="entry name" value="SH2_dom_sf"/>
</dbReference>
<proteinExistence type="predicted"/>
<dbReference type="AlphaFoldDB" id="H2Z7N8"/>
<dbReference type="InterPro" id="IPR000980">
    <property type="entry name" value="SH2"/>
</dbReference>
<feature type="domain" description="SH2" evidence="3">
    <location>
        <begin position="511"/>
        <end position="583"/>
    </location>
</feature>
<reference evidence="4" key="2">
    <citation type="submission" date="2025-08" db="UniProtKB">
        <authorList>
            <consortium name="Ensembl"/>
        </authorList>
    </citation>
    <scope>IDENTIFICATION</scope>
</reference>
<sequence>MLQQILKDMYVDPEILAELPEEQKEILFLKIREEQVRRYNEWANDNKPVIKKRTAKPVRRVKILEDINGEPWTHVFGQNGEPTAEEIWEKLSNKRMKAAVVAVMQEETDQLSRNQSRVRSYSGGKENKTNVNSRVKLASAKYKALSGGNPPTTSTLATARSFGKADVQINHRQFQNNKQTSTKKNQAENNNVKTQLKQNHVDFTKPQSPATVNKQNHVDFTKPSSPANVNKQNHVDFTKQASPSTVSKQNHVDFTKPSSPATVNKQNHVNNKQQTATTSSPTIARPASPVAKRIEARNKPKVSGYETVSPLLRDTKTPPENRRIVSDNNLRPKTPPKHTTPKSSPKAERKQPKSQSSLDSAQSGIYDSIEDLRGQRSDLISNAEWSEQLRLYKEEDERRKIRARRASIEVKRQFELAQIQKSKMKSLRQKFNKLGSFENMKEQRQERPPLPPKPVLNQASNGSMRPRCSPVHSRLSTTGKPASRDDVKRWFAETQSASFADEFGDVTVPAWLHGIVTRLDAEKLLENRQEHDFLIRVSDKIWGYALSVKSQGRVKHFLIDASERGYHFFGSDHMLHDSLTDLV</sequence>
<dbReference type="Ensembl" id="ENSCSAVT00000013756.1">
    <property type="protein sequence ID" value="ENSCSAVP00000013600.1"/>
    <property type="gene ID" value="ENSCSAVG00000007972.1"/>
</dbReference>
<dbReference type="Gene3D" id="3.30.505.10">
    <property type="entry name" value="SH2 domain"/>
    <property type="match status" value="1"/>
</dbReference>
<feature type="compositionally biased region" description="Basic and acidic residues" evidence="2">
    <location>
        <begin position="313"/>
        <end position="325"/>
    </location>
</feature>
<feature type="compositionally biased region" description="Low complexity" evidence="2">
    <location>
        <begin position="263"/>
        <end position="274"/>
    </location>
</feature>
<dbReference type="STRING" id="51511.ENSCSAVP00000013600"/>
<dbReference type="SMART" id="SM00252">
    <property type="entry name" value="SH2"/>
    <property type="match status" value="1"/>
</dbReference>
<keyword evidence="1" id="KW-0727">SH2 domain</keyword>
<dbReference type="PROSITE" id="PS50001">
    <property type="entry name" value="SH2"/>
    <property type="match status" value="1"/>
</dbReference>
<dbReference type="GeneTree" id="ENSGT00940000171061"/>
<evidence type="ECO:0000256" key="1">
    <source>
        <dbReference type="PROSITE-ProRule" id="PRU00191"/>
    </source>
</evidence>
<evidence type="ECO:0000259" key="3">
    <source>
        <dbReference type="PROSITE" id="PS50001"/>
    </source>
</evidence>
<feature type="region of interest" description="Disordered" evidence="2">
    <location>
        <begin position="436"/>
        <end position="481"/>
    </location>
</feature>
<dbReference type="HOGENOM" id="CLU_029296_1_0_1"/>
<name>H2Z7N8_CIOSA</name>
<feature type="region of interest" description="Disordered" evidence="2">
    <location>
        <begin position="202"/>
        <end position="363"/>
    </location>
</feature>
<dbReference type="PANTHER" id="PTHR14388">
    <property type="entry name" value="T CELL-SPECIFIC ADAPTER PROTEIN TSAD"/>
    <property type="match status" value="1"/>
</dbReference>
<evidence type="ECO:0000313" key="4">
    <source>
        <dbReference type="Ensembl" id="ENSCSAVP00000013600.1"/>
    </source>
</evidence>
<dbReference type="PANTHER" id="PTHR14388:SF17">
    <property type="entry name" value="SH2 DOMAIN-CONTAINING PROTEIN"/>
    <property type="match status" value="1"/>
</dbReference>
<organism evidence="4 5">
    <name type="scientific">Ciona savignyi</name>
    <name type="common">Pacific transparent sea squirt</name>
    <dbReference type="NCBI Taxonomy" id="51511"/>
    <lineage>
        <taxon>Eukaryota</taxon>
        <taxon>Metazoa</taxon>
        <taxon>Chordata</taxon>
        <taxon>Tunicata</taxon>
        <taxon>Ascidiacea</taxon>
        <taxon>Phlebobranchia</taxon>
        <taxon>Cionidae</taxon>
        <taxon>Ciona</taxon>
    </lineage>
</organism>